<comment type="caution">
    <text evidence="2">The sequence shown here is derived from an EMBL/GenBank/DDBJ whole genome shotgun (WGS) entry which is preliminary data.</text>
</comment>
<sequence>MRKLVWSACMITVCMVGSSVVTGTFATPNVQPALSVLDEQRAMDEMTVSIVPVDSKLDVRPLVLSLAGVPGFADWREAGVEAVRNLNNRDGERNAVLWNVQAGGTSLGYLVTTPDGQAVYEFSHRPVPELPANVHAIPNGYLYGGPSLQLAYVQGEQGPQLFNLLTGEELPNGELLNRVPDTIPALEKGEVSAQVHPLPATVSGDDDAVYATGLYGKMKLGDQRTGVIPLQEFAKKQAVANPTQLVYDAIPDKLYVTLNLQQILDLTPTTTFLAVTDPFALSDEQRQPIYIHSDFPVAAVPVQKTPTAMP</sequence>
<evidence type="ECO:0008006" key="4">
    <source>
        <dbReference type="Google" id="ProtNLM"/>
    </source>
</evidence>
<evidence type="ECO:0000256" key="1">
    <source>
        <dbReference type="SAM" id="SignalP"/>
    </source>
</evidence>
<evidence type="ECO:0000313" key="3">
    <source>
        <dbReference type="Proteomes" id="UP000602284"/>
    </source>
</evidence>
<name>A0ABS1JA15_9BACL</name>
<evidence type="ECO:0000313" key="2">
    <source>
        <dbReference type="EMBL" id="MBL0387020.1"/>
    </source>
</evidence>
<dbReference type="RefSeq" id="WP_201634579.1">
    <property type="nucleotide sequence ID" value="NZ_JAEQNB010000003.1"/>
</dbReference>
<proteinExistence type="predicted"/>
<gene>
    <name evidence="2" type="ORF">JJB07_10195</name>
</gene>
<keyword evidence="3" id="KW-1185">Reference proteome</keyword>
<dbReference type="EMBL" id="JAEQNB010000003">
    <property type="protein sequence ID" value="MBL0387020.1"/>
    <property type="molecule type" value="Genomic_DNA"/>
</dbReference>
<feature type="signal peptide" evidence="1">
    <location>
        <begin position="1"/>
        <end position="26"/>
    </location>
</feature>
<accession>A0ABS1JA15</accession>
<protein>
    <recommendedName>
        <fullName evidence="4">Copper amine oxidase-like N-terminal domain-containing protein</fullName>
    </recommendedName>
</protein>
<feature type="chain" id="PRO_5045087385" description="Copper amine oxidase-like N-terminal domain-containing protein" evidence="1">
    <location>
        <begin position="27"/>
        <end position="310"/>
    </location>
</feature>
<dbReference type="Proteomes" id="UP000602284">
    <property type="component" value="Unassembled WGS sequence"/>
</dbReference>
<keyword evidence="1" id="KW-0732">Signal</keyword>
<reference evidence="2 3" key="1">
    <citation type="submission" date="2021-01" db="EMBL/GenBank/DDBJ databases">
        <title>Tumebacillus sp. strain ITR2 16S ribosomal RNA gene Genome sequencing and assembly.</title>
        <authorList>
            <person name="Kang M."/>
        </authorList>
    </citation>
    <scope>NUCLEOTIDE SEQUENCE [LARGE SCALE GENOMIC DNA]</scope>
    <source>
        <strain evidence="2 3">ITR2</strain>
    </source>
</reference>
<organism evidence="2 3">
    <name type="scientific">Tumebacillus amylolyticus</name>
    <dbReference type="NCBI Taxonomy" id="2801339"/>
    <lineage>
        <taxon>Bacteria</taxon>
        <taxon>Bacillati</taxon>
        <taxon>Bacillota</taxon>
        <taxon>Bacilli</taxon>
        <taxon>Bacillales</taxon>
        <taxon>Alicyclobacillaceae</taxon>
        <taxon>Tumebacillus</taxon>
    </lineage>
</organism>